<proteinExistence type="predicted"/>
<evidence type="ECO:0000313" key="1">
    <source>
        <dbReference type="EMBL" id="UZF86812.1"/>
    </source>
</evidence>
<name>A0A9E7ZUX5_9HYPH</name>
<reference evidence="1" key="1">
    <citation type="submission" date="2022-08" db="EMBL/GenBank/DDBJ databases">
        <title>Complete Genome Sequences of 2 Bosea sp. soil isolates.</title>
        <authorList>
            <person name="Alvarez Arevalo M."/>
            <person name="Sterndorff E.B."/>
            <person name="Faurdal D."/>
            <person name="Joergensen T.S."/>
            <person name="Weber T."/>
        </authorList>
    </citation>
    <scope>NUCLEOTIDE SEQUENCE</scope>
    <source>
        <strain evidence="1">NBC_00436</strain>
    </source>
</reference>
<accession>A0A9E7ZUX5</accession>
<gene>
    <name evidence="1" type="ORF">NWE54_24160</name>
</gene>
<organism evidence="1">
    <name type="scientific">Bosea sp. NBC_00436</name>
    <dbReference type="NCBI Taxonomy" id="2969620"/>
    <lineage>
        <taxon>Bacteria</taxon>
        <taxon>Pseudomonadati</taxon>
        <taxon>Pseudomonadota</taxon>
        <taxon>Alphaproteobacteria</taxon>
        <taxon>Hyphomicrobiales</taxon>
        <taxon>Boseaceae</taxon>
        <taxon>Bosea</taxon>
    </lineage>
</organism>
<protein>
    <submittedName>
        <fullName evidence="1">Uncharacterized protein</fullName>
    </submittedName>
</protein>
<dbReference type="EMBL" id="CP102774">
    <property type="protein sequence ID" value="UZF86812.1"/>
    <property type="molecule type" value="Genomic_DNA"/>
</dbReference>
<sequence>MRLVHHGFSRDCVTALANGLVDGVCNRLGPPDRAFIPWWNAGLRSRFARNAGITTDAASGQRPV</sequence>
<dbReference type="AlphaFoldDB" id="A0A9E7ZUX5"/>